<organism evidence="2 3">
    <name type="scientific">Leptospira haakeii</name>
    <dbReference type="NCBI Taxonomy" id="2023198"/>
    <lineage>
        <taxon>Bacteria</taxon>
        <taxon>Pseudomonadati</taxon>
        <taxon>Spirochaetota</taxon>
        <taxon>Spirochaetia</taxon>
        <taxon>Leptospirales</taxon>
        <taxon>Leptospiraceae</taxon>
        <taxon>Leptospira</taxon>
    </lineage>
</organism>
<keyword evidence="3" id="KW-1185">Reference proteome</keyword>
<comment type="caution">
    <text evidence="2">The sequence shown here is derived from an EMBL/GenBank/DDBJ whole genome shotgun (WGS) entry which is preliminary data.</text>
</comment>
<keyword evidence="1" id="KW-0812">Transmembrane</keyword>
<reference evidence="2 3" key="1">
    <citation type="submission" date="2017-07" db="EMBL/GenBank/DDBJ databases">
        <title>Leptospira spp. isolated from tropical soils.</title>
        <authorList>
            <person name="Thibeaux R."/>
            <person name="Iraola G."/>
            <person name="Ferres I."/>
            <person name="Bierque E."/>
            <person name="Girault D."/>
            <person name="Soupe-Gilbert M.-E."/>
            <person name="Picardeau M."/>
            <person name="Goarant C."/>
        </authorList>
    </citation>
    <scope>NUCLEOTIDE SEQUENCE [LARGE SCALE GENOMIC DNA]</scope>
    <source>
        <strain evidence="2 3">ATI7-C-A2</strain>
    </source>
</reference>
<evidence type="ECO:0000256" key="1">
    <source>
        <dbReference type="SAM" id="Phobius"/>
    </source>
</evidence>
<gene>
    <name evidence="2" type="ORF">CH363_08365</name>
</gene>
<accession>A0ABX4PM81</accession>
<feature type="transmembrane region" description="Helical" evidence="1">
    <location>
        <begin position="80"/>
        <end position="102"/>
    </location>
</feature>
<sequence>MKKNVKKIHIEATTKDFKNPGANPVSKGMNIAISLPESIEIRMVNAAALADYEVWFLIASILASTTAGFLTAYIQEISKYSNLVSTIVFGLLFLLSIGMALSKRKLLTEKSKTIKVKMVEAIESETD</sequence>
<dbReference type="Proteomes" id="UP000231857">
    <property type="component" value="Unassembled WGS sequence"/>
</dbReference>
<proteinExistence type="predicted"/>
<feature type="transmembrane region" description="Helical" evidence="1">
    <location>
        <begin position="52"/>
        <end position="74"/>
    </location>
</feature>
<keyword evidence="1" id="KW-1133">Transmembrane helix</keyword>
<name>A0ABX4PM81_9LEPT</name>
<keyword evidence="1" id="KW-0472">Membrane</keyword>
<dbReference type="EMBL" id="NPEI01000004">
    <property type="protein sequence ID" value="PKA16148.1"/>
    <property type="molecule type" value="Genomic_DNA"/>
</dbReference>
<protein>
    <submittedName>
        <fullName evidence="2">Uncharacterized protein</fullName>
    </submittedName>
</protein>
<evidence type="ECO:0000313" key="2">
    <source>
        <dbReference type="EMBL" id="PKA16148.1"/>
    </source>
</evidence>
<evidence type="ECO:0000313" key="3">
    <source>
        <dbReference type="Proteomes" id="UP000231857"/>
    </source>
</evidence>
<dbReference type="RefSeq" id="WP_100724989.1">
    <property type="nucleotide sequence ID" value="NZ_NPEG01000016.1"/>
</dbReference>